<proteinExistence type="predicted"/>
<dbReference type="Pfam" id="PF05380">
    <property type="entry name" value="Peptidase_A17"/>
    <property type="match status" value="1"/>
</dbReference>
<dbReference type="PROSITE" id="PS50994">
    <property type="entry name" value="INTEGRASE"/>
    <property type="match status" value="1"/>
</dbReference>
<gene>
    <name evidence="2" type="ORF">EEDITHA_LOCUS12738</name>
</gene>
<sequence>MSTDMDKKQHLKDLITRRSSAKGQITKFRNYLCSISNLEDLTNIQLTELNLKLAKFEALSIRVDDLQGEIEVLCPDNMANEIDERDNIEREIIVNIAKAKTLLEKFNKKLECENRRASVIENSMNLDNQEMSMRLPQIQIARFDGAYFRWLEFRDTFENLIHNNTRILPIHKFHYLISYLEGDASRIISNLEVSSANYAEAWKLLCSRFNNKRILINHHLNSLFNIKPLSRESERSLRFLVDHVTKNLRALHSLDQPTDKWDVLVIFMLSSKLDSATLAKWEEYRSSLDSDTATLEQFNKFMVNRADVLESLNRNKAHEGIINASRGHLANSRGSLISNHNKQFTHTKSFATYNSSKQTKSNNSNSFICIICDNNHKIYDCPTFKAMAIDERLKNVSKYKLCANCLRQGHPVSQCRMGPCRDCNKRHNSLLHNPASSDSHHVSFDAETPEETYKKNEAAAYFSQHYSNEILLSTAVVLAANPLTQQKVKVRALLDCGSQSSFISKSLKERIALKSISIDSLKVVGIGNASCTNVVESCSVHIQSLNSNFSVISSCLILDELTGNIPRQSIGTKTIKLPKNIVLADPQFYKPAPIDLLIGADLFWDILGNEQVSLGPLNPKLRSSQLGWIISGPIHLDLINKGTRCNHVTISKSNSHDNIDKLLTKFWAIEEVPTKCLLSNKDKECERHFVAHTRRNVSGRFCVKLPLLESPNCLGDSYNLAKRRLLSLEKRFKRNPILKQEYSNFIMEYKLLGHLSPATDSPSNCYYLCHHAVLKQESESTKLRVVFDGSAPSSSGFALNDILMVGPNIQESLFSILIRARQYQFLLTGDIEKMYRQVLVAEEDRDLQRILWRDDESQPIQMYKLNTTTYGTASASYLSTRCLWQLGEEQDDELIKTIIQNDFFVDDLITGADTEERLRYIQRSVAKALESGCFNLRKYKCNLPSIFQSIEINNTSNLTVSQSSSTLGLGWSPSSDTLFFPIKNFTNDPNTTITKRLILSKAFKIFDPLGILSPVVIKPKILLQTLWQQKLDWDQPVTVEIKNEWLKLSEDLNSIKDLEVSRLVLCKSPISIELHSFSDASQRAYGACIYLKSTSSQGETMIRLLCAKSKVAPLKPTTIPRLELCAALLSVKLCKSVLDSIRYRPDKVIHWCDSSVVLSWINGDLTKLKLFVANRVAEILDLSQPSCWRYVPTHSNPADLISRGVDAKGLGSLSLWWSGPDYLNKNDSEWPNLKPDPVAELPEIKVHTIITSGTVIEFDRFSLFIKIQRSFAFVLRFVYNLKNSKNKRQGILSVAELRDSFNLLCAMAQRESFAVEYNLLLNSKPLNNKSKIISLSPFLDKHNLIRVGGRLKASICSYEKKHPLLLHANHKLTKLIFHSEHVNNMHAGPQLLLAIVREFVWPVNGRYLARRTVNNCVMCRRMRGKTLAPKMGNLPAQRVNPDFPFLSVGIDFAGPFLILNRKGRGSRLIKCYLCLFVCLRYKCIHLEAVSDMSKDAFIMTFRRFIARRGKPTEVFCDNGRNFVASAKEIGHFLKQNEESLSEFASHQGITFKFIPTYAPHFGGIWEAGIKSAKHHIKRVMGNSKLTFEEISTLFAQVEAILNSRPLCPLSSSPNDLLPLSPGHFIIGRPLTALPPSLEDTDNNASQQRRYKHLQTIRLHFWQRWQKEYLCEMQQRTKWRHNTARLAVGDMVLLAEDNLPPLCW</sequence>
<dbReference type="SUPFAM" id="SSF53098">
    <property type="entry name" value="Ribonuclease H-like"/>
    <property type="match status" value="1"/>
</dbReference>
<dbReference type="Gene3D" id="3.30.420.10">
    <property type="entry name" value="Ribonuclease H-like superfamily/Ribonuclease H"/>
    <property type="match status" value="1"/>
</dbReference>
<dbReference type="InterPro" id="IPR005312">
    <property type="entry name" value="DUF1759"/>
</dbReference>
<evidence type="ECO:0000259" key="1">
    <source>
        <dbReference type="PROSITE" id="PS50994"/>
    </source>
</evidence>
<dbReference type="Gene3D" id="2.40.70.10">
    <property type="entry name" value="Acid Proteases"/>
    <property type="match status" value="1"/>
</dbReference>
<dbReference type="InterPro" id="IPR021109">
    <property type="entry name" value="Peptidase_aspartic_dom_sf"/>
</dbReference>
<accession>A0AAU9UI08</accession>
<dbReference type="Proteomes" id="UP001153954">
    <property type="component" value="Unassembled WGS sequence"/>
</dbReference>
<keyword evidence="3" id="KW-1185">Reference proteome</keyword>
<name>A0AAU9UI08_EUPED</name>
<dbReference type="PANTHER" id="PTHR47331">
    <property type="entry name" value="PHD-TYPE DOMAIN-CONTAINING PROTEIN"/>
    <property type="match status" value="1"/>
</dbReference>
<evidence type="ECO:0000313" key="3">
    <source>
        <dbReference type="Proteomes" id="UP001153954"/>
    </source>
</evidence>
<dbReference type="SUPFAM" id="SSF56672">
    <property type="entry name" value="DNA/RNA polymerases"/>
    <property type="match status" value="1"/>
</dbReference>
<dbReference type="PANTHER" id="PTHR47331:SF1">
    <property type="entry name" value="GAG-LIKE PROTEIN"/>
    <property type="match status" value="1"/>
</dbReference>
<dbReference type="InterPro" id="IPR012337">
    <property type="entry name" value="RNaseH-like_sf"/>
</dbReference>
<dbReference type="GO" id="GO:0071897">
    <property type="term" value="P:DNA biosynthetic process"/>
    <property type="evidence" value="ECO:0007669"/>
    <property type="project" value="UniProtKB-ARBA"/>
</dbReference>
<evidence type="ECO:0000313" key="2">
    <source>
        <dbReference type="EMBL" id="CAH2097521.1"/>
    </source>
</evidence>
<dbReference type="InterPro" id="IPR001584">
    <property type="entry name" value="Integrase_cat-core"/>
</dbReference>
<dbReference type="Pfam" id="PF03564">
    <property type="entry name" value="DUF1759"/>
    <property type="match status" value="1"/>
</dbReference>
<organism evidence="2 3">
    <name type="scientific">Euphydryas editha</name>
    <name type="common">Edith's checkerspot</name>
    <dbReference type="NCBI Taxonomy" id="104508"/>
    <lineage>
        <taxon>Eukaryota</taxon>
        <taxon>Metazoa</taxon>
        <taxon>Ecdysozoa</taxon>
        <taxon>Arthropoda</taxon>
        <taxon>Hexapoda</taxon>
        <taxon>Insecta</taxon>
        <taxon>Pterygota</taxon>
        <taxon>Neoptera</taxon>
        <taxon>Endopterygota</taxon>
        <taxon>Lepidoptera</taxon>
        <taxon>Glossata</taxon>
        <taxon>Ditrysia</taxon>
        <taxon>Papilionoidea</taxon>
        <taxon>Nymphalidae</taxon>
        <taxon>Nymphalinae</taxon>
        <taxon>Euphydryas</taxon>
    </lineage>
</organism>
<dbReference type="GO" id="GO:0003676">
    <property type="term" value="F:nucleic acid binding"/>
    <property type="evidence" value="ECO:0007669"/>
    <property type="project" value="InterPro"/>
</dbReference>
<protein>
    <recommendedName>
        <fullName evidence="1">Integrase catalytic domain-containing protein</fullName>
    </recommendedName>
</protein>
<reference evidence="2" key="1">
    <citation type="submission" date="2022-03" db="EMBL/GenBank/DDBJ databases">
        <authorList>
            <person name="Tunstrom K."/>
        </authorList>
    </citation>
    <scope>NUCLEOTIDE SEQUENCE</scope>
</reference>
<dbReference type="CDD" id="cd00303">
    <property type="entry name" value="retropepsin_like"/>
    <property type="match status" value="1"/>
</dbReference>
<dbReference type="GO" id="GO:0015074">
    <property type="term" value="P:DNA integration"/>
    <property type="evidence" value="ECO:0007669"/>
    <property type="project" value="InterPro"/>
</dbReference>
<dbReference type="EMBL" id="CAKOGL010000018">
    <property type="protein sequence ID" value="CAH2097521.1"/>
    <property type="molecule type" value="Genomic_DNA"/>
</dbReference>
<feature type="domain" description="Integrase catalytic" evidence="1">
    <location>
        <begin position="1440"/>
        <end position="1629"/>
    </location>
</feature>
<dbReference type="InterPro" id="IPR008042">
    <property type="entry name" value="Retrotrans_Pao"/>
</dbReference>
<dbReference type="InterPro" id="IPR043502">
    <property type="entry name" value="DNA/RNA_pol_sf"/>
</dbReference>
<dbReference type="GO" id="GO:0042575">
    <property type="term" value="C:DNA polymerase complex"/>
    <property type="evidence" value="ECO:0007669"/>
    <property type="project" value="UniProtKB-ARBA"/>
</dbReference>
<dbReference type="InterPro" id="IPR036397">
    <property type="entry name" value="RNaseH_sf"/>
</dbReference>
<dbReference type="Pfam" id="PF18701">
    <property type="entry name" value="DUF5641"/>
    <property type="match status" value="1"/>
</dbReference>
<dbReference type="InterPro" id="IPR040676">
    <property type="entry name" value="DUF5641"/>
</dbReference>
<comment type="caution">
    <text evidence="2">The sequence shown here is derived from an EMBL/GenBank/DDBJ whole genome shotgun (WGS) entry which is preliminary data.</text>
</comment>